<comment type="caution">
    <text evidence="3">The sequence shown here is derived from an EMBL/GenBank/DDBJ whole genome shotgun (WGS) entry which is preliminary data.</text>
</comment>
<dbReference type="Pfam" id="PF13443">
    <property type="entry name" value="HTH_26"/>
    <property type="match status" value="1"/>
</dbReference>
<dbReference type="InterPro" id="IPR001387">
    <property type="entry name" value="Cro/C1-type_HTH"/>
</dbReference>
<evidence type="ECO:0000313" key="4">
    <source>
        <dbReference type="Proteomes" id="UP000652847"/>
    </source>
</evidence>
<dbReference type="InterPro" id="IPR010982">
    <property type="entry name" value="Lambda_DNA-bd_dom_sf"/>
</dbReference>
<feature type="domain" description="HTH cro/C1-type" evidence="2">
    <location>
        <begin position="6"/>
        <end position="66"/>
    </location>
</feature>
<dbReference type="GO" id="GO:0003677">
    <property type="term" value="F:DNA binding"/>
    <property type="evidence" value="ECO:0007669"/>
    <property type="project" value="InterPro"/>
</dbReference>
<name>A0A8I0DSA9_9FIRM</name>
<keyword evidence="4" id="KW-1185">Reference proteome</keyword>
<feature type="region of interest" description="Disordered" evidence="1">
    <location>
        <begin position="80"/>
        <end position="100"/>
    </location>
</feature>
<proteinExistence type="predicted"/>
<evidence type="ECO:0000313" key="3">
    <source>
        <dbReference type="EMBL" id="MBC5652341.1"/>
    </source>
</evidence>
<reference evidence="3 4" key="1">
    <citation type="submission" date="2020-08" db="EMBL/GenBank/DDBJ databases">
        <title>Genome public.</title>
        <authorList>
            <person name="Liu C."/>
            <person name="Sun Q."/>
        </authorList>
    </citation>
    <scope>NUCLEOTIDE SEQUENCE [LARGE SCALE GENOMIC DNA]</scope>
    <source>
        <strain evidence="3 4">BX17</strain>
    </source>
</reference>
<sequence>MIKYDRLWKTMEERHISQYDLYTYYEVSKSLLHKFRKNENIEIFTLDRICTILECNIEDIVEHVPDEQYTQYVKMRRKAAAADHSRASRQKEYGETPSEK</sequence>
<dbReference type="Proteomes" id="UP000652847">
    <property type="component" value="Unassembled WGS sequence"/>
</dbReference>
<accession>A0A8I0DSA9</accession>
<evidence type="ECO:0000259" key="2">
    <source>
        <dbReference type="Pfam" id="PF13443"/>
    </source>
</evidence>
<organism evidence="3 4">
    <name type="scientific">Blautia segnis</name>
    <dbReference type="NCBI Taxonomy" id="2763030"/>
    <lineage>
        <taxon>Bacteria</taxon>
        <taxon>Bacillati</taxon>
        <taxon>Bacillota</taxon>
        <taxon>Clostridia</taxon>
        <taxon>Lachnospirales</taxon>
        <taxon>Lachnospiraceae</taxon>
        <taxon>Blautia</taxon>
    </lineage>
</organism>
<dbReference type="EMBL" id="JACOOT010000035">
    <property type="protein sequence ID" value="MBC5652341.1"/>
    <property type="molecule type" value="Genomic_DNA"/>
</dbReference>
<dbReference type="SUPFAM" id="SSF47413">
    <property type="entry name" value="lambda repressor-like DNA-binding domains"/>
    <property type="match status" value="1"/>
</dbReference>
<dbReference type="RefSeq" id="WP_186901743.1">
    <property type="nucleotide sequence ID" value="NZ_JACOOT010000035.1"/>
</dbReference>
<gene>
    <name evidence="3" type="ORF">H8S54_14835</name>
</gene>
<evidence type="ECO:0000256" key="1">
    <source>
        <dbReference type="SAM" id="MobiDB-lite"/>
    </source>
</evidence>
<dbReference type="Gene3D" id="1.10.260.40">
    <property type="entry name" value="lambda repressor-like DNA-binding domains"/>
    <property type="match status" value="1"/>
</dbReference>
<protein>
    <submittedName>
        <fullName evidence="3">Helix-turn-helix transcriptional regulator</fullName>
    </submittedName>
</protein>
<dbReference type="AlphaFoldDB" id="A0A8I0DSA9"/>